<name>A0A429ZJZ7_9ENTE</name>
<keyword evidence="6" id="KW-1185">Reference proteome</keyword>
<dbReference type="PANTHER" id="PTHR11712">
    <property type="entry name" value="POLYKETIDE SYNTHASE-RELATED"/>
    <property type="match status" value="1"/>
</dbReference>
<comment type="caution">
    <text evidence="5">The sequence shown here is derived from an EMBL/GenBank/DDBJ whole genome shotgun (WGS) entry which is preliminary data.</text>
</comment>
<keyword evidence="2 3" id="KW-0808">Transferase</keyword>
<dbReference type="CDD" id="cd00834">
    <property type="entry name" value="KAS_I_II"/>
    <property type="match status" value="1"/>
</dbReference>
<dbReference type="PROSITE" id="PS52004">
    <property type="entry name" value="KS3_2"/>
    <property type="match status" value="1"/>
</dbReference>
<dbReference type="EMBL" id="NGJU01000017">
    <property type="protein sequence ID" value="RST94011.1"/>
    <property type="molecule type" value="Genomic_DNA"/>
</dbReference>
<protein>
    <recommendedName>
        <fullName evidence="4">Ketosynthase family 3 (KS3) domain-containing protein</fullName>
    </recommendedName>
</protein>
<dbReference type="PANTHER" id="PTHR11712:SF336">
    <property type="entry name" value="3-OXOACYL-[ACYL-CARRIER-PROTEIN] SYNTHASE, MITOCHONDRIAL"/>
    <property type="match status" value="1"/>
</dbReference>
<dbReference type="InterPro" id="IPR014031">
    <property type="entry name" value="Ketoacyl_synth_C"/>
</dbReference>
<comment type="similarity">
    <text evidence="1 3">Belongs to the thiolase-like superfamily. Beta-ketoacyl-ACP synthases family.</text>
</comment>
<sequence length="396" mass="42768">MTKEVVVTGIGLVTSIGRNDLFWQNCLSGVLGTSQVTHSLFSYTDQFMGGQIKNYDINAYYSAPQLAEIGRGSQFLYDIISQSLTQSQANIDMVDTVYIGTTMGDASLGLSSNYYYRQEVIPHNFLEKNPREQMIKDTLTCLTDKKIPHYLIANACSAGNYALANAYQGIKYGEQKMVLAGGVDPFSSISLLGFKRLNAIAETVCRPFSKERDGMLVSEGAALLVLEEKSHAEQRGVPILAELVGVGLSSDAYHINIPHPQGLGLKAAITGALENAQLTATEIDYISLHGTGTKKNDVIEAKIINDLFPAQNIIASSIKSMLGHTMGASSAIEAAVCCYATKHDLLPPTTNFLTPDPACPIDCIPNKMRQKTVNYALNLSAGFGGTNAALIFKKYA</sequence>
<dbReference type="InterPro" id="IPR000794">
    <property type="entry name" value="Beta-ketoacyl_synthase"/>
</dbReference>
<dbReference type="GO" id="GO:0005829">
    <property type="term" value="C:cytosol"/>
    <property type="evidence" value="ECO:0007669"/>
    <property type="project" value="TreeGrafter"/>
</dbReference>
<dbReference type="RefSeq" id="WP_126781175.1">
    <property type="nucleotide sequence ID" value="NZ_CAUQJP010000041.1"/>
</dbReference>
<feature type="domain" description="Ketosynthase family 3 (KS3)" evidence="4">
    <location>
        <begin position="2"/>
        <end position="394"/>
    </location>
</feature>
<dbReference type="Proteomes" id="UP000287239">
    <property type="component" value="Unassembled WGS sequence"/>
</dbReference>
<proteinExistence type="inferred from homology"/>
<evidence type="ECO:0000313" key="5">
    <source>
        <dbReference type="EMBL" id="RST94011.1"/>
    </source>
</evidence>
<evidence type="ECO:0000313" key="6">
    <source>
        <dbReference type="Proteomes" id="UP000287239"/>
    </source>
</evidence>
<dbReference type="SMART" id="SM00825">
    <property type="entry name" value="PKS_KS"/>
    <property type="match status" value="1"/>
</dbReference>
<dbReference type="InterPro" id="IPR020841">
    <property type="entry name" value="PKS_Beta-ketoAc_synthase_dom"/>
</dbReference>
<reference evidence="5 6" key="1">
    <citation type="submission" date="2017-05" db="EMBL/GenBank/DDBJ databases">
        <title>Vagococcus spp. assemblies.</title>
        <authorList>
            <person name="Gulvik C.A."/>
        </authorList>
    </citation>
    <scope>NUCLEOTIDE SEQUENCE [LARGE SCALE GENOMIC DNA]</scope>
    <source>
        <strain evidence="5 6">NCFB 2777</strain>
    </source>
</reference>
<gene>
    <name evidence="5" type="ORF">CBF35_11190</name>
</gene>
<accession>A0A429ZJZ7</accession>
<dbReference type="InterPro" id="IPR014030">
    <property type="entry name" value="Ketoacyl_synth_N"/>
</dbReference>
<dbReference type="Gene3D" id="3.40.47.10">
    <property type="match status" value="1"/>
</dbReference>
<dbReference type="Pfam" id="PF02801">
    <property type="entry name" value="Ketoacyl-synt_C"/>
    <property type="match status" value="1"/>
</dbReference>
<dbReference type="InterPro" id="IPR016039">
    <property type="entry name" value="Thiolase-like"/>
</dbReference>
<dbReference type="OrthoDB" id="9808669at2"/>
<evidence type="ECO:0000259" key="4">
    <source>
        <dbReference type="PROSITE" id="PS52004"/>
    </source>
</evidence>
<dbReference type="SUPFAM" id="SSF53901">
    <property type="entry name" value="Thiolase-like"/>
    <property type="match status" value="2"/>
</dbReference>
<evidence type="ECO:0000256" key="2">
    <source>
        <dbReference type="ARBA" id="ARBA00022679"/>
    </source>
</evidence>
<dbReference type="AlphaFoldDB" id="A0A429ZJZ7"/>
<dbReference type="Pfam" id="PF00109">
    <property type="entry name" value="ketoacyl-synt"/>
    <property type="match status" value="1"/>
</dbReference>
<dbReference type="GO" id="GO:0006633">
    <property type="term" value="P:fatty acid biosynthetic process"/>
    <property type="evidence" value="ECO:0007669"/>
    <property type="project" value="TreeGrafter"/>
</dbReference>
<dbReference type="GeneID" id="98568940"/>
<dbReference type="GO" id="GO:0004315">
    <property type="term" value="F:3-oxoacyl-[acyl-carrier-protein] synthase activity"/>
    <property type="evidence" value="ECO:0007669"/>
    <property type="project" value="TreeGrafter"/>
</dbReference>
<evidence type="ECO:0000256" key="1">
    <source>
        <dbReference type="ARBA" id="ARBA00008467"/>
    </source>
</evidence>
<organism evidence="5 6">
    <name type="scientific">Vagococcus salmoninarum</name>
    <dbReference type="NCBI Taxonomy" id="2739"/>
    <lineage>
        <taxon>Bacteria</taxon>
        <taxon>Bacillati</taxon>
        <taxon>Bacillota</taxon>
        <taxon>Bacilli</taxon>
        <taxon>Lactobacillales</taxon>
        <taxon>Enterococcaceae</taxon>
        <taxon>Vagococcus</taxon>
    </lineage>
</organism>
<evidence type="ECO:0000256" key="3">
    <source>
        <dbReference type="RuleBase" id="RU003694"/>
    </source>
</evidence>